<name>A0A853G1Y0_9BURK</name>
<evidence type="ECO:0000259" key="4">
    <source>
        <dbReference type="PROSITE" id="PS51186"/>
    </source>
</evidence>
<evidence type="ECO:0000313" key="6">
    <source>
        <dbReference type="Proteomes" id="UP000559809"/>
    </source>
</evidence>
<dbReference type="Gene3D" id="3.40.630.30">
    <property type="match status" value="1"/>
</dbReference>
<sequence length="142" mass="15983">MLDMAEFENLTGIFKATPDSLRRSLFGEQPAVNCLVGASAADPGTPVAYIMWFHNYSSFLDKRGLYLEDLYVDPEHRGKGLGGLALRHLARLAVELDCGRFEWSVLDWNKNAIDFYEHLGAQILPDWRIVRVTGDALKKLAN</sequence>
<evidence type="ECO:0000256" key="1">
    <source>
        <dbReference type="ARBA" id="ARBA00008694"/>
    </source>
</evidence>
<gene>
    <name evidence="5" type="ORF">H0A72_11185</name>
</gene>
<dbReference type="Pfam" id="PF00583">
    <property type="entry name" value="Acetyltransf_1"/>
    <property type="match status" value="1"/>
</dbReference>
<dbReference type="SUPFAM" id="SSF55729">
    <property type="entry name" value="Acyl-CoA N-acyltransferases (Nat)"/>
    <property type="match status" value="1"/>
</dbReference>
<comment type="caution">
    <text evidence="5">The sequence shown here is derived from an EMBL/GenBank/DDBJ whole genome shotgun (WGS) entry which is preliminary data.</text>
</comment>
<comment type="similarity">
    <text evidence="1">Belongs to the acetyltransferase family.</text>
</comment>
<feature type="domain" description="N-acetyltransferase" evidence="4">
    <location>
        <begin position="1"/>
        <end position="142"/>
    </location>
</feature>
<evidence type="ECO:0000256" key="3">
    <source>
        <dbReference type="ARBA" id="ARBA00023315"/>
    </source>
</evidence>
<dbReference type="GO" id="GO:0008080">
    <property type="term" value="F:N-acetyltransferase activity"/>
    <property type="evidence" value="ECO:0007669"/>
    <property type="project" value="UniProtKB-ARBA"/>
</dbReference>
<dbReference type="InterPro" id="IPR051016">
    <property type="entry name" value="Diverse_Substrate_AcTransf"/>
</dbReference>
<keyword evidence="2 5" id="KW-0808">Transferase</keyword>
<accession>A0A853G1Y0</accession>
<dbReference type="PROSITE" id="PS51186">
    <property type="entry name" value="GNAT"/>
    <property type="match status" value="1"/>
</dbReference>
<dbReference type="InterPro" id="IPR016181">
    <property type="entry name" value="Acyl_CoA_acyltransferase"/>
</dbReference>
<dbReference type="PANTHER" id="PTHR10545">
    <property type="entry name" value="DIAMINE N-ACETYLTRANSFERASE"/>
    <property type="match status" value="1"/>
</dbReference>
<protein>
    <submittedName>
        <fullName evidence="5">GNAT family N-acetyltransferase</fullName>
    </submittedName>
</protein>
<reference evidence="5 6" key="1">
    <citation type="submission" date="2020-07" db="EMBL/GenBank/DDBJ databases">
        <title>Taxonomic revisions and descriptions of new bacterial species based on genomic comparisons in the high-G+C-content subgroup of the family Alcaligenaceae.</title>
        <authorList>
            <person name="Szabo A."/>
            <person name="Felfoldi T."/>
        </authorList>
    </citation>
    <scope>NUCLEOTIDE SEQUENCE [LARGE SCALE GENOMIC DNA]</scope>
    <source>
        <strain evidence="5 6">LMG 24012</strain>
    </source>
</reference>
<dbReference type="EMBL" id="JACCEM010000005">
    <property type="protein sequence ID" value="NYT49872.1"/>
    <property type="molecule type" value="Genomic_DNA"/>
</dbReference>
<keyword evidence="3" id="KW-0012">Acyltransferase</keyword>
<dbReference type="InterPro" id="IPR000182">
    <property type="entry name" value="GNAT_dom"/>
</dbReference>
<dbReference type="CDD" id="cd04301">
    <property type="entry name" value="NAT_SF"/>
    <property type="match status" value="1"/>
</dbReference>
<keyword evidence="6" id="KW-1185">Reference proteome</keyword>
<dbReference type="FunFam" id="3.40.630.30:FF:000064">
    <property type="entry name" value="GNAT family acetyltransferase"/>
    <property type="match status" value="1"/>
</dbReference>
<dbReference type="AlphaFoldDB" id="A0A853G1Y0"/>
<dbReference type="Proteomes" id="UP000559809">
    <property type="component" value="Unassembled WGS sequence"/>
</dbReference>
<organism evidence="5 6">
    <name type="scientific">Parapusillimonas granuli</name>
    <dbReference type="NCBI Taxonomy" id="380911"/>
    <lineage>
        <taxon>Bacteria</taxon>
        <taxon>Pseudomonadati</taxon>
        <taxon>Pseudomonadota</taxon>
        <taxon>Betaproteobacteria</taxon>
        <taxon>Burkholderiales</taxon>
        <taxon>Alcaligenaceae</taxon>
        <taxon>Parapusillimonas</taxon>
    </lineage>
</organism>
<evidence type="ECO:0000256" key="2">
    <source>
        <dbReference type="ARBA" id="ARBA00022679"/>
    </source>
</evidence>
<proteinExistence type="inferred from homology"/>
<dbReference type="PANTHER" id="PTHR10545:SF29">
    <property type="entry name" value="GH14572P-RELATED"/>
    <property type="match status" value="1"/>
</dbReference>
<evidence type="ECO:0000313" key="5">
    <source>
        <dbReference type="EMBL" id="NYT49872.1"/>
    </source>
</evidence>